<evidence type="ECO:0000313" key="2">
    <source>
        <dbReference type="Proteomes" id="UP000265703"/>
    </source>
</evidence>
<dbReference type="EMBL" id="QKYT01000718">
    <property type="protein sequence ID" value="RIA81990.1"/>
    <property type="molecule type" value="Genomic_DNA"/>
</dbReference>
<dbReference type="Gene3D" id="3.80.10.10">
    <property type="entry name" value="Ribonuclease Inhibitor"/>
    <property type="match status" value="1"/>
</dbReference>
<gene>
    <name evidence="1" type="ORF">C1645_809822</name>
</gene>
<evidence type="ECO:0008006" key="3">
    <source>
        <dbReference type="Google" id="ProtNLM"/>
    </source>
</evidence>
<organism evidence="1 2">
    <name type="scientific">Glomus cerebriforme</name>
    <dbReference type="NCBI Taxonomy" id="658196"/>
    <lineage>
        <taxon>Eukaryota</taxon>
        <taxon>Fungi</taxon>
        <taxon>Fungi incertae sedis</taxon>
        <taxon>Mucoromycota</taxon>
        <taxon>Glomeromycotina</taxon>
        <taxon>Glomeromycetes</taxon>
        <taxon>Glomerales</taxon>
        <taxon>Glomeraceae</taxon>
        <taxon>Glomus</taxon>
    </lineage>
</organism>
<dbReference type="Proteomes" id="UP000265703">
    <property type="component" value="Unassembled WGS sequence"/>
</dbReference>
<protein>
    <recommendedName>
        <fullName evidence="3">F-box domain-containing protein</fullName>
    </recommendedName>
</protein>
<comment type="caution">
    <text evidence="1">The sequence shown here is derived from an EMBL/GenBank/DDBJ whole genome shotgun (WGS) entry which is preliminary data.</text>
</comment>
<evidence type="ECO:0000313" key="1">
    <source>
        <dbReference type="EMBL" id="RIA81990.1"/>
    </source>
</evidence>
<proteinExistence type="predicted"/>
<dbReference type="InterPro" id="IPR032675">
    <property type="entry name" value="LRR_dom_sf"/>
</dbReference>
<accession>A0A397S6H9</accession>
<sequence length="363" mass="42913">MISCDVLEEEIYKFLLKTITKVEYMDIRSIKNNFPRKSMHLQTLNEFIGDTSIDSKYYSEFSTIIEYIQNLIIINNNFKLNTGIVDLINAQKNLKNFEWIDKFNEDDFVSVEPYHEILWALGNKGDTLNKIEIYFHNTDDFSDRLFENFFPKLHKLKTFIINDVLNFNQSNLRTLAYPNLEIFNVDYVLFDVALCIIENSGGKLKKILLKDHNNYDNGRYESNFNNDSLYFIRGVYENCPLVECITIFLPPSGIHFSEFEILLRRCNKIKKIVFNIYMVDVDENVKNFFENEFLNILIRSAPASLRKIKFLSKFSFPSETFELFLESRKNHSFSIKTSGPSICDKEYFINITKKYKNLKVLYD</sequence>
<dbReference type="AlphaFoldDB" id="A0A397S6H9"/>
<keyword evidence="2" id="KW-1185">Reference proteome</keyword>
<name>A0A397S6H9_9GLOM</name>
<reference evidence="1 2" key="1">
    <citation type="submission" date="2018-06" db="EMBL/GenBank/DDBJ databases">
        <title>Comparative genomics reveals the genomic features of Rhizophagus irregularis, R. cerebriforme, R. diaphanum and Gigaspora rosea, and their symbiotic lifestyle signature.</title>
        <authorList>
            <person name="Morin E."/>
            <person name="San Clemente H."/>
            <person name="Chen E.C.H."/>
            <person name="De La Providencia I."/>
            <person name="Hainaut M."/>
            <person name="Kuo A."/>
            <person name="Kohler A."/>
            <person name="Murat C."/>
            <person name="Tang N."/>
            <person name="Roy S."/>
            <person name="Loubradou J."/>
            <person name="Henrissat B."/>
            <person name="Grigoriev I.V."/>
            <person name="Corradi N."/>
            <person name="Roux C."/>
            <person name="Martin F.M."/>
        </authorList>
    </citation>
    <scope>NUCLEOTIDE SEQUENCE [LARGE SCALE GENOMIC DNA]</scope>
    <source>
        <strain evidence="1 2">DAOM 227022</strain>
    </source>
</reference>